<evidence type="ECO:0000313" key="3">
    <source>
        <dbReference type="Proteomes" id="UP001550853"/>
    </source>
</evidence>
<dbReference type="RefSeq" id="WP_030282800.1">
    <property type="nucleotide sequence ID" value="NZ_JBEZVI010000020.1"/>
</dbReference>
<dbReference type="SFLD" id="SFLDS00028">
    <property type="entry name" value="Proline_Racemase"/>
    <property type="match status" value="1"/>
</dbReference>
<protein>
    <submittedName>
        <fullName evidence="2">Proline racemase family protein</fullName>
    </submittedName>
</protein>
<sequence length="334" mass="35859">MRTRHVFHAVDSHTEGMPTRVVTGGFGVIPGATMAERRRHFRTHLDHLRTLLMYEPRGHSAMSGAVLQPPTRPDADYGVLYIEVSGLLPMCGHGTIGVATVLVETGMVPVTEPVTRVTLDTPAGLVPVDVRVENGAAVSASFTNVPAFCVALDRTVEVAGLGTVTYDLAYGGNFYAFVALDALGLPFDRDRKDDLLAAGLAIMEAVNTSPDRPVHPVHPEIAGLKHVHLTAPGSDARHSRHAMAIHPGWFDRSPCGTGTSARMAQLHARGELPLHQDFVNESFIGTRFTGRLIEETAVGAVPAVVPRVTGRAWITGTAQYFLDPDDPFPAGFLL</sequence>
<dbReference type="PIRSF" id="PIRSF029792">
    <property type="entry name" value="Pro_racemase"/>
    <property type="match status" value="1"/>
</dbReference>
<dbReference type="PANTHER" id="PTHR33442:SF5">
    <property type="entry name" value="BIFUNCTIONAL TRANS-3-HYDROXY-L-PROLINE DEHYDRATASE_2-EPIMERASE"/>
    <property type="match status" value="1"/>
</dbReference>
<keyword evidence="3" id="KW-1185">Reference proteome</keyword>
<evidence type="ECO:0000256" key="1">
    <source>
        <dbReference type="ARBA" id="ARBA00007529"/>
    </source>
</evidence>
<proteinExistence type="inferred from homology"/>
<reference evidence="2 3" key="1">
    <citation type="submission" date="2024-06" db="EMBL/GenBank/DDBJ databases">
        <title>The Natural Products Discovery Center: Release of the First 8490 Sequenced Strains for Exploring Actinobacteria Biosynthetic Diversity.</title>
        <authorList>
            <person name="Kalkreuter E."/>
            <person name="Kautsar S.A."/>
            <person name="Yang D."/>
            <person name="Bader C.D."/>
            <person name="Teijaro C.N."/>
            <person name="Fluegel L."/>
            <person name="Davis C.M."/>
            <person name="Simpson J.R."/>
            <person name="Lauterbach L."/>
            <person name="Steele A.D."/>
            <person name="Gui C."/>
            <person name="Meng S."/>
            <person name="Li G."/>
            <person name="Viehrig K."/>
            <person name="Ye F."/>
            <person name="Su P."/>
            <person name="Kiefer A.F."/>
            <person name="Nichols A."/>
            <person name="Cepeda A.J."/>
            <person name="Yan W."/>
            <person name="Fan B."/>
            <person name="Jiang Y."/>
            <person name="Adhikari A."/>
            <person name="Zheng C.-J."/>
            <person name="Schuster L."/>
            <person name="Cowan T.M."/>
            <person name="Smanski M.J."/>
            <person name="Chevrette M.G."/>
            <person name="De Carvalho L.P.S."/>
            <person name="Shen B."/>
        </authorList>
    </citation>
    <scope>NUCLEOTIDE SEQUENCE [LARGE SCALE GENOMIC DNA]</scope>
    <source>
        <strain evidence="2 3">NPDC033039</strain>
    </source>
</reference>
<organism evidence="2 3">
    <name type="scientific">Streptomyces catenulae</name>
    <dbReference type="NCBI Taxonomy" id="66875"/>
    <lineage>
        <taxon>Bacteria</taxon>
        <taxon>Bacillati</taxon>
        <taxon>Actinomycetota</taxon>
        <taxon>Actinomycetes</taxon>
        <taxon>Kitasatosporales</taxon>
        <taxon>Streptomycetaceae</taxon>
        <taxon>Streptomyces</taxon>
    </lineage>
</organism>
<accession>A0ABV2Z4F3</accession>
<dbReference type="Pfam" id="PF05544">
    <property type="entry name" value="Pro_racemase"/>
    <property type="match status" value="1"/>
</dbReference>
<evidence type="ECO:0000313" key="2">
    <source>
        <dbReference type="EMBL" id="MEU3712872.1"/>
    </source>
</evidence>
<dbReference type="Gene3D" id="3.10.310.10">
    <property type="entry name" value="Diaminopimelate Epimerase, Chain A, domain 1"/>
    <property type="match status" value="2"/>
</dbReference>
<dbReference type="PANTHER" id="PTHR33442">
    <property type="entry name" value="TRANS-3-HYDROXY-L-PROLINE DEHYDRATASE"/>
    <property type="match status" value="1"/>
</dbReference>
<gene>
    <name evidence="2" type="ORF">AB0E61_22610</name>
</gene>
<name>A0ABV2Z4F3_9ACTN</name>
<dbReference type="Proteomes" id="UP001550853">
    <property type="component" value="Unassembled WGS sequence"/>
</dbReference>
<dbReference type="InterPro" id="IPR008794">
    <property type="entry name" value="Pro_racemase_fam"/>
</dbReference>
<dbReference type="SUPFAM" id="SSF54506">
    <property type="entry name" value="Diaminopimelate epimerase-like"/>
    <property type="match status" value="1"/>
</dbReference>
<comment type="similarity">
    <text evidence="1">Belongs to the proline racemase family.</text>
</comment>
<comment type="caution">
    <text evidence="2">The sequence shown here is derived from an EMBL/GenBank/DDBJ whole genome shotgun (WGS) entry which is preliminary data.</text>
</comment>
<dbReference type="EMBL" id="JBEZVI010000020">
    <property type="protein sequence ID" value="MEU3712872.1"/>
    <property type="molecule type" value="Genomic_DNA"/>
</dbReference>